<dbReference type="EMBL" id="CATNWA010016079">
    <property type="protein sequence ID" value="CAI9589624.1"/>
    <property type="molecule type" value="Genomic_DNA"/>
</dbReference>
<gene>
    <name evidence="6" type="ORF">SPARVUS_LOCUS10925187</name>
</gene>
<protein>
    <submittedName>
        <fullName evidence="6">Uncharacterized protein</fullName>
    </submittedName>
</protein>
<evidence type="ECO:0000256" key="4">
    <source>
        <dbReference type="ARBA" id="ARBA00023128"/>
    </source>
</evidence>
<keyword evidence="5" id="KW-0472">Membrane</keyword>
<name>A0ABN9EZH9_9NEOB</name>
<evidence type="ECO:0000256" key="5">
    <source>
        <dbReference type="ARBA" id="ARBA00023136"/>
    </source>
</evidence>
<comment type="subcellular location">
    <subcellularLocation>
        <location evidence="1">Mitochondrion inner membrane</location>
    </subcellularLocation>
</comment>
<sequence length="83" mass="9365">MFLLEVERCKDWCFIHGSCFVSGPPSDLPAILTTSARKKSLQNKVPEKQKFFQKDDDVPVHLKGGISDVILYRVTMLLTILGN</sequence>
<keyword evidence="4" id="KW-0496">Mitochondrion</keyword>
<evidence type="ECO:0000256" key="2">
    <source>
        <dbReference type="ARBA" id="ARBA00009331"/>
    </source>
</evidence>
<comment type="caution">
    <text evidence="6">The sequence shown here is derived from an EMBL/GenBank/DDBJ whole genome shotgun (WGS) entry which is preliminary data.</text>
</comment>
<comment type="similarity">
    <text evidence="2">Belongs to the cytochrome c oxidase VIIa family.</text>
</comment>
<dbReference type="InterPro" id="IPR036539">
    <property type="entry name" value="Cyt_c_oxidase_su7a_sf"/>
</dbReference>
<accession>A0ABN9EZH9</accession>
<dbReference type="Proteomes" id="UP001162483">
    <property type="component" value="Unassembled WGS sequence"/>
</dbReference>
<dbReference type="Pfam" id="PF02238">
    <property type="entry name" value="COX7a"/>
    <property type="match status" value="1"/>
</dbReference>
<evidence type="ECO:0000256" key="1">
    <source>
        <dbReference type="ARBA" id="ARBA00004273"/>
    </source>
</evidence>
<keyword evidence="3" id="KW-0999">Mitochondrion inner membrane</keyword>
<dbReference type="PANTHER" id="PTHR10510:SF11">
    <property type="entry name" value="CYTOCHROME C OXIDASE SUBUNIT 7A, MITOCHONDRIAL"/>
    <property type="match status" value="1"/>
</dbReference>
<evidence type="ECO:0000313" key="6">
    <source>
        <dbReference type="EMBL" id="CAI9589624.1"/>
    </source>
</evidence>
<proteinExistence type="inferred from homology"/>
<reference evidence="6" key="1">
    <citation type="submission" date="2023-05" db="EMBL/GenBank/DDBJ databases">
        <authorList>
            <person name="Stuckert A."/>
        </authorList>
    </citation>
    <scope>NUCLEOTIDE SEQUENCE</scope>
</reference>
<evidence type="ECO:0000313" key="7">
    <source>
        <dbReference type="Proteomes" id="UP001162483"/>
    </source>
</evidence>
<evidence type="ECO:0000256" key="3">
    <source>
        <dbReference type="ARBA" id="ARBA00022792"/>
    </source>
</evidence>
<dbReference type="InterPro" id="IPR003177">
    <property type="entry name" value="Cytc_oxidase_su7a_met"/>
</dbReference>
<keyword evidence="7" id="KW-1185">Reference proteome</keyword>
<dbReference type="PANTHER" id="PTHR10510">
    <property type="entry name" value="CYTOCHROME C OXIDASE POLYPEPTIDE 7A"/>
    <property type="match status" value="1"/>
</dbReference>
<dbReference type="SUPFAM" id="SSF81419">
    <property type="entry name" value="Mitochondrial cytochrome c oxidase subunit VIIa"/>
    <property type="match status" value="1"/>
</dbReference>
<dbReference type="Gene3D" id="4.10.91.10">
    <property type="entry name" value="Cytochrome c oxidase, subunit VIIa"/>
    <property type="match status" value="1"/>
</dbReference>
<dbReference type="InterPro" id="IPR039297">
    <property type="entry name" value="COX7a"/>
</dbReference>
<dbReference type="CDD" id="cd00928">
    <property type="entry name" value="Cyt_c_Oxidase_VIIa"/>
    <property type="match status" value="1"/>
</dbReference>
<organism evidence="6 7">
    <name type="scientific">Staurois parvus</name>
    <dbReference type="NCBI Taxonomy" id="386267"/>
    <lineage>
        <taxon>Eukaryota</taxon>
        <taxon>Metazoa</taxon>
        <taxon>Chordata</taxon>
        <taxon>Craniata</taxon>
        <taxon>Vertebrata</taxon>
        <taxon>Euteleostomi</taxon>
        <taxon>Amphibia</taxon>
        <taxon>Batrachia</taxon>
        <taxon>Anura</taxon>
        <taxon>Neobatrachia</taxon>
        <taxon>Ranoidea</taxon>
        <taxon>Ranidae</taxon>
        <taxon>Staurois</taxon>
    </lineage>
</organism>